<organism evidence="1 6">
    <name type="scientific">Phytophthora fragariae</name>
    <dbReference type="NCBI Taxonomy" id="53985"/>
    <lineage>
        <taxon>Eukaryota</taxon>
        <taxon>Sar</taxon>
        <taxon>Stramenopiles</taxon>
        <taxon>Oomycota</taxon>
        <taxon>Peronosporomycetes</taxon>
        <taxon>Peronosporales</taxon>
        <taxon>Peronosporaceae</taxon>
        <taxon>Phytophthora</taxon>
    </lineage>
</organism>
<dbReference type="EMBL" id="QXGF01001056">
    <property type="protein sequence ID" value="KAE8933022.1"/>
    <property type="molecule type" value="Genomic_DNA"/>
</dbReference>
<accession>A0A6A3EHD8</accession>
<dbReference type="EMBL" id="QXFW01000908">
    <property type="protein sequence ID" value="KAE9000388.1"/>
    <property type="molecule type" value="Genomic_DNA"/>
</dbReference>
<evidence type="ECO:0000313" key="5">
    <source>
        <dbReference type="EMBL" id="KAE9220713.1"/>
    </source>
</evidence>
<evidence type="ECO:0000313" key="1">
    <source>
        <dbReference type="EMBL" id="KAE8933022.1"/>
    </source>
</evidence>
<dbReference type="EMBL" id="QXGC01000796">
    <property type="protein sequence ID" value="KAE9220713.1"/>
    <property type="molecule type" value="Genomic_DNA"/>
</dbReference>
<dbReference type="Proteomes" id="UP000429523">
    <property type="component" value="Unassembled WGS sequence"/>
</dbReference>
<proteinExistence type="predicted"/>
<dbReference type="EMBL" id="QXFX01000840">
    <property type="protein sequence ID" value="KAE9102858.1"/>
    <property type="molecule type" value="Genomic_DNA"/>
</dbReference>
<evidence type="ECO:0000313" key="6">
    <source>
        <dbReference type="Proteomes" id="UP000429523"/>
    </source>
</evidence>
<reference evidence="6 7" key="1">
    <citation type="submission" date="2018-08" db="EMBL/GenBank/DDBJ databases">
        <title>Genomic investigation of the strawberry pathogen Phytophthora fragariae indicates pathogenicity is determined by transcriptional variation in three key races.</title>
        <authorList>
            <person name="Adams T.M."/>
            <person name="Armitage A.D."/>
            <person name="Sobczyk M.K."/>
            <person name="Bates H.J."/>
            <person name="Dunwell J.M."/>
            <person name="Nellist C.F."/>
            <person name="Harrison R.J."/>
        </authorList>
    </citation>
    <scope>NUCLEOTIDE SEQUENCE [LARGE SCALE GENOMIC DNA]</scope>
    <source>
        <strain evidence="5 9">BC-23</strain>
        <strain evidence="3 7">NOV-71</strain>
        <strain evidence="1 6">NOV-9</strain>
        <strain evidence="4 10">ONT-3</strain>
        <strain evidence="2 8">SCRP245</strain>
    </source>
</reference>
<dbReference type="Proteomes" id="UP000441208">
    <property type="component" value="Unassembled WGS sequence"/>
</dbReference>
<gene>
    <name evidence="5" type="ORF">PF004_g13254</name>
    <name evidence="3" type="ORF">PF007_g15999</name>
    <name evidence="1" type="ORF">PF009_g16963</name>
    <name evidence="4" type="ORF">PF010_g13962</name>
    <name evidence="2" type="ORF">PF011_g14200</name>
</gene>
<evidence type="ECO:0000313" key="3">
    <source>
        <dbReference type="EMBL" id="KAE9099119.1"/>
    </source>
</evidence>
<dbReference type="EMBL" id="QXFZ01001009">
    <property type="protein sequence ID" value="KAE9099119.1"/>
    <property type="molecule type" value="Genomic_DNA"/>
</dbReference>
<evidence type="ECO:0000313" key="2">
    <source>
        <dbReference type="EMBL" id="KAE9000388.1"/>
    </source>
</evidence>
<sequence>MRRESVSQTVTQEWKMLYFSGAIPVERFPQPF</sequence>
<dbReference type="AlphaFoldDB" id="A0A6A3EHD8"/>
<evidence type="ECO:0000313" key="7">
    <source>
        <dbReference type="Proteomes" id="UP000441208"/>
    </source>
</evidence>
<evidence type="ECO:0000313" key="9">
    <source>
        <dbReference type="Proteomes" id="UP000476176"/>
    </source>
</evidence>
<comment type="caution">
    <text evidence="1">The sequence shown here is derived from an EMBL/GenBank/DDBJ whole genome shotgun (WGS) entry which is preliminary data.</text>
</comment>
<evidence type="ECO:0000313" key="8">
    <source>
        <dbReference type="Proteomes" id="UP000460718"/>
    </source>
</evidence>
<dbReference type="Proteomes" id="UP000476176">
    <property type="component" value="Unassembled WGS sequence"/>
</dbReference>
<evidence type="ECO:0000313" key="4">
    <source>
        <dbReference type="EMBL" id="KAE9102858.1"/>
    </source>
</evidence>
<dbReference type="Proteomes" id="UP000488956">
    <property type="component" value="Unassembled WGS sequence"/>
</dbReference>
<name>A0A6A3EHD8_9STRA</name>
<evidence type="ECO:0000313" key="10">
    <source>
        <dbReference type="Proteomes" id="UP000488956"/>
    </source>
</evidence>
<dbReference type="Proteomes" id="UP000460718">
    <property type="component" value="Unassembled WGS sequence"/>
</dbReference>
<protein>
    <submittedName>
        <fullName evidence="1">Uncharacterized protein</fullName>
    </submittedName>
</protein>